<keyword evidence="2" id="KW-1185">Reference proteome</keyword>
<proteinExistence type="predicted"/>
<reference evidence="1 2" key="1">
    <citation type="journal article" date="2016" name="FEMS Microbiol. Lett.">
        <title>Characterization of LysPBC4, a novel Bacillus cereus-specific endolysin of bacteriophage PBC4.</title>
        <authorList>
            <person name="Na H."/>
            <person name="Kong M."/>
            <person name="Ryu S."/>
        </authorList>
    </citation>
    <scope>NUCLEOTIDE SEQUENCE [LARGE SCALE GENOMIC DNA]</scope>
</reference>
<sequence length="83" mass="9695">MIKDIFLIENNQEIKIKPEDIKAGQVIRVMLHNGRGVYFQDVHFLTLTDAYREKVELPFHSIIKGWKVEAKIPPSSEVWHVPL</sequence>
<protein>
    <submittedName>
        <fullName evidence="1">Uncharacterized protein</fullName>
    </submittedName>
</protein>
<gene>
    <name evidence="1" type="ORF">PBC4_086</name>
</gene>
<evidence type="ECO:0000313" key="2">
    <source>
        <dbReference type="Proteomes" id="UP000224963"/>
    </source>
</evidence>
<organism evidence="1 2">
    <name type="scientific">Bacillus phage PBC4</name>
    <dbReference type="NCBI Taxonomy" id="1675028"/>
    <lineage>
        <taxon>Viruses</taxon>
        <taxon>Duplodnaviria</taxon>
        <taxon>Heunggongvirae</taxon>
        <taxon>Uroviricota</taxon>
        <taxon>Caudoviricetes</taxon>
        <taxon>Sejongvirinae</taxon>
        <taxon>Yihwangvirus</taxon>
        <taxon>Yihwangvirus PBC4</taxon>
    </lineage>
</organism>
<accession>A0A1I7NZN8</accession>
<dbReference type="EMBL" id="KT070866">
    <property type="protein sequence ID" value="AKQ08278.1"/>
    <property type="molecule type" value="Genomic_DNA"/>
</dbReference>
<evidence type="ECO:0000313" key="1">
    <source>
        <dbReference type="EMBL" id="AKQ08278.1"/>
    </source>
</evidence>
<name>A0A1I7NZN8_9CAUD</name>
<dbReference type="Proteomes" id="UP000224963">
    <property type="component" value="Segment"/>
</dbReference>